<comment type="caution">
    <text evidence="1">The sequence shown here is derived from an EMBL/GenBank/DDBJ whole genome shotgun (WGS) entry which is preliminary data.</text>
</comment>
<dbReference type="Proteomes" id="UP000291338">
    <property type="component" value="Unassembled WGS sequence"/>
</dbReference>
<name>A0A4Q7IR75_9GAMM</name>
<reference evidence="1 2" key="1">
    <citation type="submission" date="2018-01" db="EMBL/GenBank/DDBJ databases">
        <title>Co-occurrence of chitin degradation, pigmentation and bioactivity in marine Pseudoalteromonas.</title>
        <authorList>
            <person name="Paulsen S."/>
            <person name="Gram L."/>
            <person name="Machado H."/>
        </authorList>
    </citation>
    <scope>NUCLEOTIDE SEQUENCE [LARGE SCALE GENOMIC DNA]</scope>
    <source>
        <strain evidence="1 2">S3898</strain>
    </source>
</reference>
<evidence type="ECO:0000313" key="1">
    <source>
        <dbReference type="EMBL" id="RZQ54844.1"/>
    </source>
</evidence>
<accession>A0A4Q7IR75</accession>
<dbReference type="EMBL" id="PPSX01000008">
    <property type="protein sequence ID" value="RZQ54844.1"/>
    <property type="molecule type" value="Genomic_DNA"/>
</dbReference>
<dbReference type="AlphaFoldDB" id="A0A4Q7IR75"/>
<gene>
    <name evidence="1" type="ORF">C1E23_01735</name>
</gene>
<dbReference type="RefSeq" id="WP_130253923.1">
    <property type="nucleotide sequence ID" value="NZ_PPSX01000008.1"/>
</dbReference>
<organism evidence="1 2">
    <name type="scientific">Pseudoalteromonas phenolica</name>
    <dbReference type="NCBI Taxonomy" id="161398"/>
    <lineage>
        <taxon>Bacteria</taxon>
        <taxon>Pseudomonadati</taxon>
        <taxon>Pseudomonadota</taxon>
        <taxon>Gammaproteobacteria</taxon>
        <taxon>Alteromonadales</taxon>
        <taxon>Pseudoalteromonadaceae</taxon>
        <taxon>Pseudoalteromonas</taxon>
    </lineage>
</organism>
<sequence>MYTFQQYLSLDKCPKSLATQFWYTSIKEYLNAKSAYDVKKQVLSAHYETSVSSELMNHKSDFFKQKEKGQPVIREQIVDNIDMCLAANKPFKDILCHPFWQLINCKTPSYQTVTAILANLPYHYANLIFKEDTYGNGILKEKLHKKTQDKLFYELNLNGLTYWIAASHYLPKTALKMNSQALQLMAVQYLIKLSVISPFNAITEQLTEYLTFSPANQKIIESELYPNMYLNLITQKGLHQFTLPNSVTKQPSNSIRNTIFIYQQLTKRAIKLNLILDNMADKTLFLNFICFTEIPLLIHFLFHHQTPPKNLDELKKRISEALWGI</sequence>
<protein>
    <submittedName>
        <fullName evidence="1">Uncharacterized protein</fullName>
    </submittedName>
</protein>
<proteinExistence type="predicted"/>
<evidence type="ECO:0000313" key="2">
    <source>
        <dbReference type="Proteomes" id="UP000291338"/>
    </source>
</evidence>